<comment type="subcellular location">
    <subcellularLocation>
        <location evidence="1">Cell membrane</location>
        <topology evidence="1">Multi-pass membrane protein</topology>
    </subcellularLocation>
</comment>
<keyword evidence="4" id="KW-1003">Cell membrane</keyword>
<keyword evidence="6 8" id="KW-1133">Transmembrane helix</keyword>
<feature type="transmembrane region" description="Helical" evidence="8">
    <location>
        <begin position="49"/>
        <end position="69"/>
    </location>
</feature>
<feature type="transmembrane region" description="Helical" evidence="8">
    <location>
        <begin position="310"/>
        <end position="332"/>
    </location>
</feature>
<dbReference type="Proteomes" id="UP001595528">
    <property type="component" value="Unassembled WGS sequence"/>
</dbReference>
<feature type="transmembrane region" description="Helical" evidence="8">
    <location>
        <begin position="344"/>
        <end position="362"/>
    </location>
</feature>
<dbReference type="InterPro" id="IPR000060">
    <property type="entry name" value="BCCT_transptr"/>
</dbReference>
<feature type="transmembrane region" description="Helical" evidence="8">
    <location>
        <begin position="138"/>
        <end position="161"/>
    </location>
</feature>
<dbReference type="EMBL" id="JBHRTR010000054">
    <property type="protein sequence ID" value="MFC3230950.1"/>
    <property type="molecule type" value="Genomic_DNA"/>
</dbReference>
<comment type="caution">
    <text evidence="9">The sequence shown here is derived from an EMBL/GenBank/DDBJ whole genome shotgun (WGS) entry which is preliminary data.</text>
</comment>
<keyword evidence="3" id="KW-0813">Transport</keyword>
<evidence type="ECO:0000313" key="10">
    <source>
        <dbReference type="Proteomes" id="UP001595528"/>
    </source>
</evidence>
<accession>A0ABV7L8I4</accession>
<keyword evidence="7 8" id="KW-0472">Membrane</keyword>
<feature type="transmembrane region" description="Helical" evidence="8">
    <location>
        <begin position="90"/>
        <end position="110"/>
    </location>
</feature>
<evidence type="ECO:0000256" key="2">
    <source>
        <dbReference type="ARBA" id="ARBA00005658"/>
    </source>
</evidence>
<feature type="transmembrane region" description="Helical" evidence="8">
    <location>
        <begin position="469"/>
        <end position="489"/>
    </location>
</feature>
<organism evidence="9 10">
    <name type="scientific">Marinibaculum pumilum</name>
    <dbReference type="NCBI Taxonomy" id="1766165"/>
    <lineage>
        <taxon>Bacteria</taxon>
        <taxon>Pseudomonadati</taxon>
        <taxon>Pseudomonadota</taxon>
        <taxon>Alphaproteobacteria</taxon>
        <taxon>Rhodospirillales</taxon>
        <taxon>Rhodospirillaceae</taxon>
        <taxon>Marinibaculum</taxon>
    </lineage>
</organism>
<evidence type="ECO:0000256" key="3">
    <source>
        <dbReference type="ARBA" id="ARBA00022448"/>
    </source>
</evidence>
<dbReference type="InterPro" id="IPR018093">
    <property type="entry name" value="BCCT_CS"/>
</dbReference>
<dbReference type="RefSeq" id="WP_379906419.1">
    <property type="nucleotide sequence ID" value="NZ_JBHRTR010000054.1"/>
</dbReference>
<dbReference type="NCBIfam" id="NF007399">
    <property type="entry name" value="PRK09928.1"/>
    <property type="match status" value="1"/>
</dbReference>
<evidence type="ECO:0000313" key="9">
    <source>
        <dbReference type="EMBL" id="MFC3230950.1"/>
    </source>
</evidence>
<keyword evidence="5 8" id="KW-0812">Transmembrane</keyword>
<dbReference type="NCBIfam" id="TIGR00842">
    <property type="entry name" value="bcct"/>
    <property type="match status" value="1"/>
</dbReference>
<dbReference type="PANTHER" id="PTHR30047:SF7">
    <property type="entry name" value="HIGH-AFFINITY CHOLINE TRANSPORT PROTEIN"/>
    <property type="match status" value="1"/>
</dbReference>
<keyword evidence="10" id="KW-1185">Reference proteome</keyword>
<evidence type="ECO:0000256" key="1">
    <source>
        <dbReference type="ARBA" id="ARBA00004651"/>
    </source>
</evidence>
<evidence type="ECO:0000256" key="6">
    <source>
        <dbReference type="ARBA" id="ARBA00022989"/>
    </source>
</evidence>
<dbReference type="Pfam" id="PF02028">
    <property type="entry name" value="BCCT"/>
    <property type="match status" value="1"/>
</dbReference>
<feature type="transmembrane region" description="Helical" evidence="8">
    <location>
        <begin position="444"/>
        <end position="463"/>
    </location>
</feature>
<feature type="transmembrane region" description="Helical" evidence="8">
    <location>
        <begin position="188"/>
        <end position="214"/>
    </location>
</feature>
<feature type="transmembrane region" description="Helical" evidence="8">
    <location>
        <begin position="397"/>
        <end position="417"/>
    </location>
</feature>
<evidence type="ECO:0000256" key="8">
    <source>
        <dbReference type="SAM" id="Phobius"/>
    </source>
</evidence>
<evidence type="ECO:0000256" key="5">
    <source>
        <dbReference type="ARBA" id="ARBA00022692"/>
    </source>
</evidence>
<comment type="similarity">
    <text evidence="2">Belongs to the BCCT transporter (TC 2.A.15) family.</text>
</comment>
<sequence>MPRAKSNISPPVFYGSAGLILAFVIWGAAAPSSAEVVFGAVQGWIVDTFGWFYMLAVAVFVVFAIGLALSSHGRVRLGPDDSVPEYSYTAWFAMLFSAGMGIGLMFFGVAEPIMHYDSPPIGAPETVDAARQAMTITFFHWGIHAWSIYAVVALALAYFCYRHGLPLTIRSALYPLIGERIRGRIGDVVDILAVLGTMFGVATSLGLGVLQVNAGLSYLFGIEEGIGVQMVLIAVITALATLSVALGLDAGIRRLSEINLILAIVLVVFVLAAGPTLYLLQTLVQNTGTYLSNVVNMTFNLYAYQPNGWIGGWTLFYWAWWIAWSPFVGMFIARVSKGRTIREFVGGVLFVPVGFTFIWLTFFGNTALNLDMGIAQGALSAAVSENTSTALFKFLEYLPLTGIASVVATILVVTFFVTSSDSGSLVIDIITSGGSTDAPAWQRVFWAIIEGVVAAVLLLAGGLSALQTASITVALPFTVVMLFVCYGMVRGLRMEGMRRLSQEVGPPVQIHGADVPWQRRLKTIMSFPKRDRAIRYLKETAVPALQQVADEIRASGWTAEVEEPDDEHAILTVYHGEEREFLYGVHLRAYSAPTFAFPEIDMKDRGEANRYYRAEVHLLEGGQHYDVLGYTKEQLIGDILSQYEKHMHFLHIAAK</sequence>
<evidence type="ECO:0000256" key="4">
    <source>
        <dbReference type="ARBA" id="ARBA00022475"/>
    </source>
</evidence>
<gene>
    <name evidence="9" type="ORF">ACFOGJ_27135</name>
</gene>
<feature type="transmembrane region" description="Helical" evidence="8">
    <location>
        <begin position="12"/>
        <end position="29"/>
    </location>
</feature>
<protein>
    <submittedName>
        <fullName evidence="9">BCCT family transporter</fullName>
    </submittedName>
</protein>
<reference evidence="10" key="1">
    <citation type="journal article" date="2019" name="Int. J. Syst. Evol. Microbiol.">
        <title>The Global Catalogue of Microorganisms (GCM) 10K type strain sequencing project: providing services to taxonomists for standard genome sequencing and annotation.</title>
        <authorList>
            <consortium name="The Broad Institute Genomics Platform"/>
            <consortium name="The Broad Institute Genome Sequencing Center for Infectious Disease"/>
            <person name="Wu L."/>
            <person name="Ma J."/>
        </authorList>
    </citation>
    <scope>NUCLEOTIDE SEQUENCE [LARGE SCALE GENOMIC DNA]</scope>
    <source>
        <strain evidence="10">KCTC 42964</strain>
    </source>
</reference>
<proteinExistence type="inferred from homology"/>
<dbReference type="PANTHER" id="PTHR30047">
    <property type="entry name" value="HIGH-AFFINITY CHOLINE TRANSPORT PROTEIN-RELATED"/>
    <property type="match status" value="1"/>
</dbReference>
<feature type="transmembrane region" description="Helical" evidence="8">
    <location>
        <begin position="260"/>
        <end position="280"/>
    </location>
</feature>
<feature type="transmembrane region" description="Helical" evidence="8">
    <location>
        <begin position="226"/>
        <end position="248"/>
    </location>
</feature>
<evidence type="ECO:0000256" key="7">
    <source>
        <dbReference type="ARBA" id="ARBA00023136"/>
    </source>
</evidence>
<dbReference type="PROSITE" id="PS01303">
    <property type="entry name" value="BCCT"/>
    <property type="match status" value="1"/>
</dbReference>
<name>A0ABV7L8I4_9PROT</name>